<dbReference type="AlphaFoldDB" id="A0A1U9Z3H5"/>
<proteinExistence type="predicted"/>
<dbReference type="Gene3D" id="3.30.565.10">
    <property type="entry name" value="Histidine kinase-like ATPase, C-terminal domain"/>
    <property type="match status" value="1"/>
</dbReference>
<evidence type="ECO:0000256" key="1">
    <source>
        <dbReference type="ARBA" id="ARBA00000085"/>
    </source>
</evidence>
<dbReference type="InterPro" id="IPR004358">
    <property type="entry name" value="Sig_transdc_His_kin-like_C"/>
</dbReference>
<dbReference type="GO" id="GO:0005524">
    <property type="term" value="F:ATP binding"/>
    <property type="evidence" value="ECO:0007669"/>
    <property type="project" value="UniProtKB-KW"/>
</dbReference>
<dbReference type="SMART" id="SM00387">
    <property type="entry name" value="HATPase_c"/>
    <property type="match status" value="1"/>
</dbReference>
<dbReference type="InterPro" id="IPR050980">
    <property type="entry name" value="2C_sensor_his_kinase"/>
</dbReference>
<keyword evidence="5" id="KW-0418">Kinase</keyword>
<accession>A0A1U9Z3H5</accession>
<evidence type="ECO:0000313" key="8">
    <source>
        <dbReference type="EMBL" id="AQZ52226.1"/>
    </source>
</evidence>
<keyword evidence="4" id="KW-0547">Nucleotide-binding</keyword>
<dbReference type="InterPro" id="IPR036890">
    <property type="entry name" value="HATPase_C_sf"/>
</dbReference>
<dbReference type="PROSITE" id="PS50109">
    <property type="entry name" value="HIS_KIN"/>
    <property type="match status" value="1"/>
</dbReference>
<evidence type="ECO:0000313" key="9">
    <source>
        <dbReference type="Proteomes" id="UP000191135"/>
    </source>
</evidence>
<dbReference type="InterPro" id="IPR005467">
    <property type="entry name" value="His_kinase_dom"/>
</dbReference>
<dbReference type="PRINTS" id="PR00344">
    <property type="entry name" value="BCTRLSENSOR"/>
</dbReference>
<keyword evidence="3 8" id="KW-0808">Transferase</keyword>
<keyword evidence="9" id="KW-1185">Reference proteome</keyword>
<dbReference type="SUPFAM" id="SSF55874">
    <property type="entry name" value="ATPase domain of HSP90 chaperone/DNA topoisomerase II/histidine kinase"/>
    <property type="match status" value="1"/>
</dbReference>
<dbReference type="Pfam" id="PF02518">
    <property type="entry name" value="HATPase_c"/>
    <property type="match status" value="1"/>
</dbReference>
<evidence type="ECO:0000259" key="7">
    <source>
        <dbReference type="PROSITE" id="PS50109"/>
    </source>
</evidence>
<dbReference type="eggNOG" id="COG4191">
    <property type="taxonomic scope" value="Bacteria"/>
</dbReference>
<feature type="domain" description="Histidine kinase" evidence="7">
    <location>
        <begin position="1"/>
        <end position="157"/>
    </location>
</feature>
<reference evidence="8 9" key="1">
    <citation type="submission" date="2017-03" db="EMBL/GenBank/DDBJ databases">
        <title>Foreign affairs: Plasmid Transfer between Roseobacters and Rhizobia.</title>
        <authorList>
            <person name="Bartling P."/>
            <person name="Bunk B."/>
            <person name="Overmann J."/>
            <person name="Brinkmann H."/>
            <person name="Petersen J."/>
        </authorList>
    </citation>
    <scope>NUCLEOTIDE SEQUENCE [LARGE SCALE GENOMIC DNA]</scope>
    <source>
        <strain evidence="8 9">MACL11</strain>
    </source>
</reference>
<dbReference type="KEGG" id="mmed:Mame_02903"/>
<gene>
    <name evidence="8" type="primary">fixL_1</name>
    <name evidence="8" type="ORF">Mame_02903</name>
</gene>
<protein>
    <recommendedName>
        <fullName evidence="2">histidine kinase</fullName>
        <ecNumber evidence="2">2.7.13.3</ecNumber>
    </recommendedName>
</protein>
<dbReference type="PANTHER" id="PTHR44936:SF10">
    <property type="entry name" value="SENSOR PROTEIN RSTB"/>
    <property type="match status" value="1"/>
</dbReference>
<evidence type="ECO:0000256" key="3">
    <source>
        <dbReference type="ARBA" id="ARBA00022679"/>
    </source>
</evidence>
<dbReference type="GO" id="GO:0004673">
    <property type="term" value="F:protein histidine kinase activity"/>
    <property type="evidence" value="ECO:0007669"/>
    <property type="project" value="UniProtKB-EC"/>
</dbReference>
<evidence type="ECO:0000256" key="2">
    <source>
        <dbReference type="ARBA" id="ARBA00012438"/>
    </source>
</evidence>
<evidence type="ECO:0000256" key="6">
    <source>
        <dbReference type="ARBA" id="ARBA00022840"/>
    </source>
</evidence>
<dbReference type="InterPro" id="IPR003594">
    <property type="entry name" value="HATPase_dom"/>
</dbReference>
<dbReference type="STRING" id="1122214.Mame_02903"/>
<dbReference type="Proteomes" id="UP000191135">
    <property type="component" value="Chromosome"/>
</dbReference>
<comment type="catalytic activity">
    <reaction evidence="1">
        <text>ATP + protein L-histidine = ADP + protein N-phospho-L-histidine.</text>
        <dbReference type="EC" id="2.7.13.3"/>
    </reaction>
</comment>
<evidence type="ECO:0000256" key="4">
    <source>
        <dbReference type="ARBA" id="ARBA00022741"/>
    </source>
</evidence>
<sequence>MASPMSGSRARIDIENLVQKTLQEFRSELDASGINTCCELSNGMKVAADEKQIEHAIANLISVAIEAMKDVQTMRMLHISCERDDRNYVLRLSNTGAEIPLDSRDAIFDPHYSSKEGNRGIKLAIARTIAQLHGGGLDVARSDGNGTTMLLILPAIPVE</sequence>
<keyword evidence="6" id="KW-0067">ATP-binding</keyword>
<evidence type="ECO:0000256" key="5">
    <source>
        <dbReference type="ARBA" id="ARBA00022777"/>
    </source>
</evidence>
<dbReference type="EMBL" id="CP020330">
    <property type="protein sequence ID" value="AQZ52226.1"/>
    <property type="molecule type" value="Genomic_DNA"/>
</dbReference>
<name>A0A1U9Z3H5_9HYPH</name>
<dbReference type="PANTHER" id="PTHR44936">
    <property type="entry name" value="SENSOR PROTEIN CREC"/>
    <property type="match status" value="1"/>
</dbReference>
<dbReference type="EC" id="2.7.13.3" evidence="2"/>
<organism evidence="8 9">
    <name type="scientific">Martelella mediterranea DSM 17316</name>
    <dbReference type="NCBI Taxonomy" id="1122214"/>
    <lineage>
        <taxon>Bacteria</taxon>
        <taxon>Pseudomonadati</taxon>
        <taxon>Pseudomonadota</taxon>
        <taxon>Alphaproteobacteria</taxon>
        <taxon>Hyphomicrobiales</taxon>
        <taxon>Aurantimonadaceae</taxon>
        <taxon>Martelella</taxon>
    </lineage>
</organism>